<evidence type="ECO:0000313" key="2">
    <source>
        <dbReference type="Proteomes" id="UP000054408"/>
    </source>
</evidence>
<accession>A0A0L0DPF5</accession>
<keyword evidence="2" id="KW-1185">Reference proteome</keyword>
<reference evidence="1 2" key="1">
    <citation type="submission" date="2010-05" db="EMBL/GenBank/DDBJ databases">
        <title>The Genome Sequence of Thecamonas trahens ATCC 50062.</title>
        <authorList>
            <consortium name="The Broad Institute Genome Sequencing Platform"/>
            <person name="Russ C."/>
            <person name="Cuomo C."/>
            <person name="Shea T."/>
            <person name="Young S.K."/>
            <person name="Zeng Q."/>
            <person name="Koehrsen M."/>
            <person name="Haas B."/>
            <person name="Borodovsky M."/>
            <person name="Guigo R."/>
            <person name="Alvarado L."/>
            <person name="Berlin A."/>
            <person name="Bochicchio J."/>
            <person name="Borenstein D."/>
            <person name="Chapman S."/>
            <person name="Chen Z."/>
            <person name="Freedman E."/>
            <person name="Gellesch M."/>
            <person name="Goldberg J."/>
            <person name="Griggs A."/>
            <person name="Gujja S."/>
            <person name="Heilman E."/>
            <person name="Heiman D."/>
            <person name="Hepburn T."/>
            <person name="Howarth C."/>
            <person name="Jen D."/>
            <person name="Larson L."/>
            <person name="Mehta T."/>
            <person name="Park D."/>
            <person name="Pearson M."/>
            <person name="Roberts A."/>
            <person name="Saif S."/>
            <person name="Shenoy N."/>
            <person name="Sisk P."/>
            <person name="Stolte C."/>
            <person name="Sykes S."/>
            <person name="Thomson T."/>
            <person name="Walk T."/>
            <person name="White J."/>
            <person name="Yandava C."/>
            <person name="Burger G."/>
            <person name="Gray M.W."/>
            <person name="Holland P.W.H."/>
            <person name="King N."/>
            <person name="Lang F.B.F."/>
            <person name="Roger A.J."/>
            <person name="Ruiz-Trillo I."/>
            <person name="Lander E."/>
            <person name="Nusbaum C."/>
        </authorList>
    </citation>
    <scope>NUCLEOTIDE SEQUENCE [LARGE SCALE GENOMIC DNA]</scope>
    <source>
        <strain evidence="1 2">ATCC 50062</strain>
    </source>
</reference>
<organism evidence="1 2">
    <name type="scientific">Thecamonas trahens ATCC 50062</name>
    <dbReference type="NCBI Taxonomy" id="461836"/>
    <lineage>
        <taxon>Eukaryota</taxon>
        <taxon>Apusozoa</taxon>
        <taxon>Apusomonadida</taxon>
        <taxon>Apusomonadidae</taxon>
        <taxon>Thecamonas</taxon>
    </lineage>
</organism>
<protein>
    <submittedName>
        <fullName evidence="1">Uncharacterized protein</fullName>
    </submittedName>
</protein>
<dbReference type="PROSITE" id="PS51257">
    <property type="entry name" value="PROKAR_LIPOPROTEIN"/>
    <property type="match status" value="1"/>
</dbReference>
<dbReference type="SUPFAM" id="SSF47781">
    <property type="entry name" value="RuvA domain 2-like"/>
    <property type="match status" value="1"/>
</dbReference>
<dbReference type="GeneID" id="25568272"/>
<gene>
    <name evidence="1" type="ORF">AMSG_09919</name>
</gene>
<name>A0A0L0DPF5_THETB</name>
<dbReference type="Proteomes" id="UP000054408">
    <property type="component" value="Unassembled WGS sequence"/>
</dbReference>
<dbReference type="InterPro" id="IPR010994">
    <property type="entry name" value="RuvA_2-like"/>
</dbReference>
<sequence length="350" mass="35687">MNAHRGRGGLPGPVVVAACAERGAFGRALAKQKRLKVRTGAVEAPLQAVVAGTGVLMVLEGAVVLGGAEALAETVANADAARGSQLQHALVLVERTVATLEPVRAAQVAAVADFPAVRVVPVTGIDQAAMLVSQMWYGAQAEARAAASASSTSSNAASGAAALVPIDDALRREALVAHLAASVSRLTPMVARELLTAFGSLDAVAAASPAEMTATVRSLGDAVAARIAALFDSPLTDSSWRATSCAATPTGKLARRKKIDNVLALSRPAALFNSVMLNSPLRTVRARRSSGSAPYGTSRASHMLPGVRHRGGNSGICWAGVYVSAAVTHLPRLPPQAAGQAGVTQRRPVT</sequence>
<dbReference type="EMBL" id="GL349486">
    <property type="protein sequence ID" value="KNC54140.1"/>
    <property type="molecule type" value="Genomic_DNA"/>
</dbReference>
<dbReference type="RefSeq" id="XP_013753961.1">
    <property type="nucleotide sequence ID" value="XM_013898507.1"/>
</dbReference>
<dbReference type="AlphaFoldDB" id="A0A0L0DPF5"/>
<evidence type="ECO:0000313" key="1">
    <source>
        <dbReference type="EMBL" id="KNC54140.1"/>
    </source>
</evidence>
<dbReference type="Gene3D" id="1.10.150.20">
    <property type="entry name" value="5' to 3' exonuclease, C-terminal subdomain"/>
    <property type="match status" value="1"/>
</dbReference>
<proteinExistence type="predicted"/>